<dbReference type="Proteomes" id="UP000013827">
    <property type="component" value="Unassembled WGS sequence"/>
</dbReference>
<reference evidence="2" key="1">
    <citation type="journal article" date="2013" name="Nature">
        <title>Pan genome of the phytoplankton Emiliania underpins its global distribution.</title>
        <authorList>
            <person name="Read B.A."/>
            <person name="Kegel J."/>
            <person name="Klute M.J."/>
            <person name="Kuo A."/>
            <person name="Lefebvre S.C."/>
            <person name="Maumus F."/>
            <person name="Mayer C."/>
            <person name="Miller J."/>
            <person name="Monier A."/>
            <person name="Salamov A."/>
            <person name="Young J."/>
            <person name="Aguilar M."/>
            <person name="Claverie J.M."/>
            <person name="Frickenhaus S."/>
            <person name="Gonzalez K."/>
            <person name="Herman E.K."/>
            <person name="Lin Y.C."/>
            <person name="Napier J."/>
            <person name="Ogata H."/>
            <person name="Sarno A.F."/>
            <person name="Shmutz J."/>
            <person name="Schroeder D."/>
            <person name="de Vargas C."/>
            <person name="Verret F."/>
            <person name="von Dassow P."/>
            <person name="Valentin K."/>
            <person name="Van de Peer Y."/>
            <person name="Wheeler G."/>
            <person name="Dacks J.B."/>
            <person name="Delwiche C.F."/>
            <person name="Dyhrman S.T."/>
            <person name="Glockner G."/>
            <person name="John U."/>
            <person name="Richards T."/>
            <person name="Worden A.Z."/>
            <person name="Zhang X."/>
            <person name="Grigoriev I.V."/>
            <person name="Allen A.E."/>
            <person name="Bidle K."/>
            <person name="Borodovsky M."/>
            <person name="Bowler C."/>
            <person name="Brownlee C."/>
            <person name="Cock J.M."/>
            <person name="Elias M."/>
            <person name="Gladyshev V.N."/>
            <person name="Groth M."/>
            <person name="Guda C."/>
            <person name="Hadaegh A."/>
            <person name="Iglesias-Rodriguez M.D."/>
            <person name="Jenkins J."/>
            <person name="Jones B.M."/>
            <person name="Lawson T."/>
            <person name="Leese F."/>
            <person name="Lindquist E."/>
            <person name="Lobanov A."/>
            <person name="Lomsadze A."/>
            <person name="Malik S.B."/>
            <person name="Marsh M.E."/>
            <person name="Mackinder L."/>
            <person name="Mock T."/>
            <person name="Mueller-Roeber B."/>
            <person name="Pagarete A."/>
            <person name="Parker M."/>
            <person name="Probert I."/>
            <person name="Quesneville H."/>
            <person name="Raines C."/>
            <person name="Rensing S.A."/>
            <person name="Riano-Pachon D.M."/>
            <person name="Richier S."/>
            <person name="Rokitta S."/>
            <person name="Shiraiwa Y."/>
            <person name="Soanes D.M."/>
            <person name="van der Giezen M."/>
            <person name="Wahlund T.M."/>
            <person name="Williams B."/>
            <person name="Wilson W."/>
            <person name="Wolfe G."/>
            <person name="Wurch L.L."/>
        </authorList>
    </citation>
    <scope>NUCLEOTIDE SEQUENCE</scope>
</reference>
<dbReference type="AlphaFoldDB" id="A0A0D3IAP8"/>
<dbReference type="RefSeq" id="XP_005760762.1">
    <property type="nucleotide sequence ID" value="XM_005760705.1"/>
</dbReference>
<evidence type="ECO:0000313" key="2">
    <source>
        <dbReference type="Proteomes" id="UP000013827"/>
    </source>
</evidence>
<sequence>MSQVLVAPCGVGAPDGDCYTKDAEGYFVDNDGKFLHAKSPDGSSKKLIELLPVTDLDGLSDRVWHFRNGTRAYAAAQDFFDCHDGDSPGWQGLPLMGYPSLGRETRSTSMFGATIFYDFLRDNTDIPFAVFLAWTFNLSMLSLVGFCSDLGFYLANYSAGCRFVTTRCGAYPTLPPPAFVYDSPPAEWPPPVPTDPALSLSLCAGPVFWRSQGSDAQTTILRDKCAAGVDPCSYSPNGYSGGRCSVQCYTGGAVNRTDCTREPAGAVVTGGSGG</sequence>
<dbReference type="PaxDb" id="2903-EOD08333"/>
<accession>A0A0D3IAP8</accession>
<dbReference type="KEGG" id="ehx:EMIHUDRAFT_217451"/>
<dbReference type="GeneID" id="17254495"/>
<proteinExistence type="predicted"/>
<name>A0A0D3IAP8_EMIH1</name>
<evidence type="ECO:0000313" key="1">
    <source>
        <dbReference type="EnsemblProtists" id="EOD08333"/>
    </source>
</evidence>
<protein>
    <submittedName>
        <fullName evidence="1">Uncharacterized protein</fullName>
    </submittedName>
</protein>
<reference evidence="1" key="2">
    <citation type="submission" date="2024-10" db="UniProtKB">
        <authorList>
            <consortium name="EnsemblProtists"/>
        </authorList>
    </citation>
    <scope>IDENTIFICATION</scope>
</reference>
<dbReference type="EnsemblProtists" id="EOD08333">
    <property type="protein sequence ID" value="EOD08333"/>
    <property type="gene ID" value="EMIHUDRAFT_217451"/>
</dbReference>
<organism evidence="1 2">
    <name type="scientific">Emiliania huxleyi (strain CCMP1516)</name>
    <dbReference type="NCBI Taxonomy" id="280463"/>
    <lineage>
        <taxon>Eukaryota</taxon>
        <taxon>Haptista</taxon>
        <taxon>Haptophyta</taxon>
        <taxon>Prymnesiophyceae</taxon>
        <taxon>Isochrysidales</taxon>
        <taxon>Noelaerhabdaceae</taxon>
        <taxon>Emiliania</taxon>
    </lineage>
</organism>
<dbReference type="HOGENOM" id="CLU_1017191_0_0_1"/>
<keyword evidence="2" id="KW-1185">Reference proteome</keyword>